<dbReference type="EMBL" id="JACKXD010000004">
    <property type="protein sequence ID" value="MBB6647197.1"/>
    <property type="molecule type" value="Genomic_DNA"/>
</dbReference>
<evidence type="ECO:0000259" key="4">
    <source>
        <dbReference type="Pfam" id="PF24280"/>
    </source>
</evidence>
<dbReference type="InterPro" id="IPR007050">
    <property type="entry name" value="HTH_bacterioopsin"/>
</dbReference>
<organism evidence="5 6">
    <name type="scientific">Halobellus ruber</name>
    <dbReference type="NCBI Taxonomy" id="2761102"/>
    <lineage>
        <taxon>Archaea</taxon>
        <taxon>Methanobacteriati</taxon>
        <taxon>Methanobacteriota</taxon>
        <taxon>Stenosarchaea group</taxon>
        <taxon>Halobacteria</taxon>
        <taxon>Halobacteriales</taxon>
        <taxon>Haloferacaceae</taxon>
        <taxon>Halobellus</taxon>
    </lineage>
</organism>
<keyword evidence="1" id="KW-0805">Transcription regulation</keyword>
<sequence length="216" mass="24767">MYEATLRIDHDSPYAAITRQNDARVELWCNRYCDLLHLTGQDLDPSLSMISDEVGIKDIVHKDEEIVLITENCLLDSHDDLLEEYLKDHNSLSLPPLTYDHGTLLTRIVSLTEAELTGVYQDINRDHYVDVESKHEIESVVPDVPLLMLDSALPNLSDGQKQAIFTAIDEGYYEIPRETTTAEIAEQLDISRRTFEEHLRRAENKLVKNIVEYITV</sequence>
<evidence type="ECO:0000256" key="1">
    <source>
        <dbReference type="ARBA" id="ARBA00023015"/>
    </source>
</evidence>
<accession>A0A7J9SMF3</accession>
<dbReference type="PANTHER" id="PTHR34236">
    <property type="entry name" value="DIMETHYL SULFOXIDE REDUCTASE TRANSCRIPTIONAL ACTIVATOR"/>
    <property type="match status" value="1"/>
</dbReference>
<dbReference type="InterPro" id="IPR013324">
    <property type="entry name" value="RNA_pol_sigma_r3/r4-like"/>
</dbReference>
<keyword evidence="2" id="KW-0804">Transcription</keyword>
<evidence type="ECO:0000259" key="3">
    <source>
        <dbReference type="Pfam" id="PF04967"/>
    </source>
</evidence>
<comment type="caution">
    <text evidence="5">The sequence shown here is derived from an EMBL/GenBank/DDBJ whole genome shotgun (WGS) entry which is preliminary data.</text>
</comment>
<protein>
    <submittedName>
        <fullName evidence="5">Helix-turn-helix domain-containing protein</fullName>
    </submittedName>
</protein>
<feature type="domain" description="HVO-A0563 N-terminal" evidence="4">
    <location>
        <begin position="3"/>
        <end position="146"/>
    </location>
</feature>
<dbReference type="InterPro" id="IPR056531">
    <property type="entry name" value="HVO_A0563_N"/>
</dbReference>
<evidence type="ECO:0000256" key="2">
    <source>
        <dbReference type="ARBA" id="ARBA00023163"/>
    </source>
</evidence>
<evidence type="ECO:0000313" key="5">
    <source>
        <dbReference type="EMBL" id="MBB6647197.1"/>
    </source>
</evidence>
<keyword evidence="6" id="KW-1185">Reference proteome</keyword>
<dbReference type="Proteomes" id="UP000546257">
    <property type="component" value="Unassembled WGS sequence"/>
</dbReference>
<gene>
    <name evidence="5" type="ORF">H5V44_13045</name>
</gene>
<dbReference type="Pfam" id="PF24280">
    <property type="entry name" value="HVO_A0563_N"/>
    <property type="match status" value="1"/>
</dbReference>
<dbReference type="InterPro" id="IPR036388">
    <property type="entry name" value="WH-like_DNA-bd_sf"/>
</dbReference>
<dbReference type="Gene3D" id="1.10.10.10">
    <property type="entry name" value="Winged helix-like DNA-binding domain superfamily/Winged helix DNA-binding domain"/>
    <property type="match status" value="1"/>
</dbReference>
<evidence type="ECO:0000313" key="6">
    <source>
        <dbReference type="Proteomes" id="UP000546257"/>
    </source>
</evidence>
<proteinExistence type="predicted"/>
<name>A0A7J9SMF3_9EURY</name>
<dbReference type="PANTHER" id="PTHR34236:SF1">
    <property type="entry name" value="DIMETHYL SULFOXIDE REDUCTASE TRANSCRIPTIONAL ACTIVATOR"/>
    <property type="match status" value="1"/>
</dbReference>
<reference evidence="5 6" key="1">
    <citation type="submission" date="2020-08" db="EMBL/GenBank/DDBJ databases">
        <authorList>
            <person name="Seo M.-J."/>
        </authorList>
    </citation>
    <scope>NUCLEOTIDE SEQUENCE [LARGE SCALE GENOMIC DNA]</scope>
    <source>
        <strain evidence="5 6">MBLA0160</strain>
    </source>
</reference>
<dbReference type="Pfam" id="PF04967">
    <property type="entry name" value="HTH_10"/>
    <property type="match status" value="1"/>
</dbReference>
<dbReference type="AlphaFoldDB" id="A0A7J9SMF3"/>
<dbReference type="SUPFAM" id="SSF88659">
    <property type="entry name" value="Sigma3 and sigma4 domains of RNA polymerase sigma factors"/>
    <property type="match status" value="1"/>
</dbReference>
<feature type="domain" description="HTH bat-type" evidence="3">
    <location>
        <begin position="156"/>
        <end position="208"/>
    </location>
</feature>